<dbReference type="GO" id="GO:0005737">
    <property type="term" value="C:cytoplasm"/>
    <property type="evidence" value="ECO:0007669"/>
    <property type="project" value="TreeGrafter"/>
</dbReference>
<accession>A0AA40LQQ1</accession>
<dbReference type="AlphaFoldDB" id="A0AA40LQQ1"/>
<dbReference type="Proteomes" id="UP001177744">
    <property type="component" value="Unassembled WGS sequence"/>
</dbReference>
<feature type="compositionally biased region" description="Polar residues" evidence="1">
    <location>
        <begin position="374"/>
        <end position="392"/>
    </location>
</feature>
<evidence type="ECO:0008006" key="4">
    <source>
        <dbReference type="Google" id="ProtNLM"/>
    </source>
</evidence>
<dbReference type="Pfam" id="PF10188">
    <property type="entry name" value="Oscp1"/>
    <property type="match status" value="2"/>
</dbReference>
<protein>
    <recommendedName>
        <fullName evidence="4">Organic solute carrier partner 1</fullName>
    </recommendedName>
</protein>
<dbReference type="PANTHER" id="PTHR21439:SF0">
    <property type="entry name" value="PROTEIN OSCP1"/>
    <property type="match status" value="1"/>
</dbReference>
<evidence type="ECO:0000256" key="1">
    <source>
        <dbReference type="SAM" id="MobiDB-lite"/>
    </source>
</evidence>
<dbReference type="PANTHER" id="PTHR21439">
    <property type="entry name" value="OXIDORED-NITRO DOMAIN-CONTAINING PROTEIN"/>
    <property type="match status" value="1"/>
</dbReference>
<evidence type="ECO:0000313" key="3">
    <source>
        <dbReference type="Proteomes" id="UP001177744"/>
    </source>
</evidence>
<keyword evidence="3" id="KW-1185">Reference proteome</keyword>
<feature type="region of interest" description="Disordered" evidence="1">
    <location>
        <begin position="372"/>
        <end position="395"/>
    </location>
</feature>
<proteinExistence type="predicted"/>
<gene>
    <name evidence="2" type="ORF">QTO34_018764</name>
</gene>
<reference evidence="2" key="1">
    <citation type="submission" date="2023-06" db="EMBL/GenBank/DDBJ databases">
        <title>Reference genome for the Northern bat (Eptesicus nilssonii), a most northern bat species.</title>
        <authorList>
            <person name="Laine V.N."/>
            <person name="Pulliainen A.T."/>
            <person name="Lilley T.M."/>
        </authorList>
    </citation>
    <scope>NUCLEOTIDE SEQUENCE</scope>
    <source>
        <strain evidence="2">BLF_Eptnil</strain>
        <tissue evidence="2">Kidney</tissue>
    </source>
</reference>
<dbReference type="GO" id="GO:0005886">
    <property type="term" value="C:plasma membrane"/>
    <property type="evidence" value="ECO:0007669"/>
    <property type="project" value="TreeGrafter"/>
</dbReference>
<name>A0AA40LQQ1_CNENI</name>
<comment type="caution">
    <text evidence="2">The sequence shown here is derived from an EMBL/GenBank/DDBJ whole genome shotgun (WGS) entry which is preliminary data.</text>
</comment>
<dbReference type="InterPro" id="IPR019332">
    <property type="entry name" value="OSCP1"/>
</dbReference>
<dbReference type="EMBL" id="JAULJE010000008">
    <property type="protein sequence ID" value="KAK1340199.1"/>
    <property type="molecule type" value="Genomic_DNA"/>
</dbReference>
<sequence length="494" mass="56086">MSVRTLPLLFLNLGGEMLYILDQRLRAQNIPGDKARRVLHDIVLTMFNKSFIEELLKPQELYSKKALRTIYDRLAHASIMRLNQASMDKLYDLMTMALKYQVLLCPRPKDVLLVTFNHLDTIKGLIQDNPALLHLVDETLRQLIEVRHHQFITSEPHTCSHSSVKNGKILWQREQDEEWQSLPLSQKTLKISQVSILVIQEALSSLDLLTVAFKIGKAMIQSLAFSPNFSERGLVVDVLLNLGERLLRVCGGQERWCALLGLRASLCGEFQLIRQTLLTFFQDLHIRVSIFLKDKVQNSNGRFVLPVSGPVPWGTEVPGLIRMFNNKGEEVRRVEFPHGGNYVTAPKEGSFEVYGDRVLKLGTNMYSVNRPMETHTSGTSKNLASQTQQSIAPNPLAKEELNFLAKLMGGMEIKKPSGPEPGFRLNLFTTDEEEEQAALTRPEELSHEVVNIQATQDQQRNQELARIMGEFEVMDQPRWSASKGDDLLAMMDEL</sequence>
<evidence type="ECO:0000313" key="2">
    <source>
        <dbReference type="EMBL" id="KAK1340199.1"/>
    </source>
</evidence>
<organism evidence="2 3">
    <name type="scientific">Cnephaeus nilssonii</name>
    <name type="common">Northern bat</name>
    <name type="synonym">Eptesicus nilssonii</name>
    <dbReference type="NCBI Taxonomy" id="3371016"/>
    <lineage>
        <taxon>Eukaryota</taxon>
        <taxon>Metazoa</taxon>
        <taxon>Chordata</taxon>
        <taxon>Craniata</taxon>
        <taxon>Vertebrata</taxon>
        <taxon>Euteleostomi</taxon>
        <taxon>Mammalia</taxon>
        <taxon>Eutheria</taxon>
        <taxon>Laurasiatheria</taxon>
        <taxon>Chiroptera</taxon>
        <taxon>Yangochiroptera</taxon>
        <taxon>Vespertilionidae</taxon>
        <taxon>Cnephaeus</taxon>
    </lineage>
</organism>